<keyword evidence="10" id="KW-1185">Reference proteome</keyword>
<dbReference type="AlphaFoldDB" id="A0A8I1GJ51"/>
<dbReference type="EC" id="4.1.2.25" evidence="4"/>
<dbReference type="Pfam" id="PF02152">
    <property type="entry name" value="FolB"/>
    <property type="match status" value="1"/>
</dbReference>
<dbReference type="RefSeq" id="WP_013417924.1">
    <property type="nucleotide sequence ID" value="NZ_JAEMUK010000079.1"/>
</dbReference>
<evidence type="ECO:0000256" key="3">
    <source>
        <dbReference type="ARBA" id="ARBA00005708"/>
    </source>
</evidence>
<dbReference type="PANTHER" id="PTHR42844">
    <property type="entry name" value="DIHYDRONEOPTERIN ALDOLASE 1-RELATED"/>
    <property type="match status" value="1"/>
</dbReference>
<dbReference type="SUPFAM" id="SSF55620">
    <property type="entry name" value="Tetrahydrobiopterin biosynthesis enzymes-like"/>
    <property type="match status" value="1"/>
</dbReference>
<dbReference type="InterPro" id="IPR006156">
    <property type="entry name" value="Dihydroneopterin_aldolase"/>
</dbReference>
<evidence type="ECO:0000256" key="1">
    <source>
        <dbReference type="ARBA" id="ARBA00001353"/>
    </source>
</evidence>
<evidence type="ECO:0000256" key="6">
    <source>
        <dbReference type="ARBA" id="ARBA00023239"/>
    </source>
</evidence>
<dbReference type="EMBL" id="JAEMUK010000079">
    <property type="protein sequence ID" value="MBJ7544507.1"/>
    <property type="molecule type" value="Genomic_DNA"/>
</dbReference>
<evidence type="ECO:0000256" key="4">
    <source>
        <dbReference type="ARBA" id="ARBA00013043"/>
    </source>
</evidence>
<dbReference type="NCBIfam" id="TIGR00526">
    <property type="entry name" value="folB_dom"/>
    <property type="match status" value="1"/>
</dbReference>
<proteinExistence type="inferred from homology"/>
<evidence type="ECO:0000256" key="5">
    <source>
        <dbReference type="ARBA" id="ARBA00022909"/>
    </source>
</evidence>
<comment type="pathway">
    <text evidence="2">Cofactor biosynthesis; tetrahydrofolate biosynthesis; 2-amino-4-hydroxy-6-hydroxymethyl-7,8-dihydropteridine diphosphate from 7,8-dihydroneopterin triphosphate: step 3/4.</text>
</comment>
<feature type="domain" description="Dihydroneopterin aldolase/epimerase" evidence="8">
    <location>
        <begin position="26"/>
        <end position="134"/>
    </location>
</feature>
<evidence type="ECO:0000256" key="2">
    <source>
        <dbReference type="ARBA" id="ARBA00005013"/>
    </source>
</evidence>
<keyword evidence="6" id="KW-0456">Lyase</keyword>
<dbReference type="SMART" id="SM00905">
    <property type="entry name" value="FolB"/>
    <property type="match status" value="1"/>
</dbReference>
<dbReference type="GO" id="GO:0046656">
    <property type="term" value="P:folic acid biosynthetic process"/>
    <property type="evidence" value="ECO:0007669"/>
    <property type="project" value="UniProtKB-KW"/>
</dbReference>
<organism evidence="9 10">
    <name type="scientific">Rhodomicrobium udaipurense</name>
    <dbReference type="NCBI Taxonomy" id="1202716"/>
    <lineage>
        <taxon>Bacteria</taxon>
        <taxon>Pseudomonadati</taxon>
        <taxon>Pseudomonadota</taxon>
        <taxon>Alphaproteobacteria</taxon>
        <taxon>Hyphomicrobiales</taxon>
        <taxon>Hyphomicrobiaceae</taxon>
        <taxon>Rhodomicrobium</taxon>
    </lineage>
</organism>
<reference evidence="9 10" key="1">
    <citation type="submission" date="2020-12" db="EMBL/GenBank/DDBJ databases">
        <title>Revised draft genomes of Rhodomicrobium vannielii ATCC 17100 and Rhodomicrobium udaipurense JA643.</title>
        <authorList>
            <person name="Conners E.M."/>
            <person name="Davenport E.J."/>
            <person name="Bose A."/>
        </authorList>
    </citation>
    <scope>NUCLEOTIDE SEQUENCE [LARGE SCALE GENOMIC DNA]</scope>
    <source>
        <strain evidence="9 10">JA643</strain>
    </source>
</reference>
<dbReference type="PANTHER" id="PTHR42844:SF1">
    <property type="entry name" value="DIHYDRONEOPTERIN ALDOLASE 1-RELATED"/>
    <property type="match status" value="1"/>
</dbReference>
<comment type="similarity">
    <text evidence="3">Belongs to the DHNA family.</text>
</comment>
<evidence type="ECO:0000256" key="7">
    <source>
        <dbReference type="ARBA" id="ARBA00032903"/>
    </source>
</evidence>
<comment type="catalytic activity">
    <reaction evidence="1">
        <text>7,8-dihydroneopterin = 6-hydroxymethyl-7,8-dihydropterin + glycolaldehyde</text>
        <dbReference type="Rhea" id="RHEA:10540"/>
        <dbReference type="ChEBI" id="CHEBI:17001"/>
        <dbReference type="ChEBI" id="CHEBI:17071"/>
        <dbReference type="ChEBI" id="CHEBI:44841"/>
        <dbReference type="EC" id="4.1.2.25"/>
    </reaction>
</comment>
<comment type="caution">
    <text evidence="9">The sequence shown here is derived from an EMBL/GenBank/DDBJ whole genome shotgun (WGS) entry which is preliminary data.</text>
</comment>
<keyword evidence="5" id="KW-0289">Folate biosynthesis</keyword>
<evidence type="ECO:0000313" key="9">
    <source>
        <dbReference type="EMBL" id="MBJ7544507.1"/>
    </source>
</evidence>
<dbReference type="Gene3D" id="3.30.1130.10">
    <property type="match status" value="1"/>
</dbReference>
<accession>A0A8I1GJ51</accession>
<gene>
    <name evidence="9" type="ORF">JDN41_13205</name>
</gene>
<dbReference type="InterPro" id="IPR043133">
    <property type="entry name" value="GTP-CH-I_C/QueF"/>
</dbReference>
<dbReference type="GO" id="GO:0004150">
    <property type="term" value="F:dihydroneopterin aldolase activity"/>
    <property type="evidence" value="ECO:0007669"/>
    <property type="project" value="UniProtKB-EC"/>
</dbReference>
<sequence length="140" mass="15669">MATTYSLQNILAHDASDARQRPYDRVLVRDLVLPAHIGIWSEEKGIEQRVRFTVELSVLPGAHRPGDLSSVVSYDFIIDGIREAVAAGHVLLTETLAERVAEHCLSHRRAMEVRVVVEKLDRVPGASLGCEIIRFRPHQP</sequence>
<evidence type="ECO:0000313" key="10">
    <source>
        <dbReference type="Proteomes" id="UP000623250"/>
    </source>
</evidence>
<evidence type="ECO:0000259" key="8">
    <source>
        <dbReference type="SMART" id="SM00905"/>
    </source>
</evidence>
<name>A0A8I1GJ51_9HYPH</name>
<dbReference type="InterPro" id="IPR006157">
    <property type="entry name" value="FolB_dom"/>
</dbReference>
<protein>
    <recommendedName>
        <fullName evidence="4">dihydroneopterin aldolase</fullName>
        <ecNumber evidence="4">4.1.2.25</ecNumber>
    </recommendedName>
    <alternativeName>
        <fullName evidence="7">7,8-dihydroneopterin aldolase</fullName>
    </alternativeName>
</protein>
<dbReference type="Proteomes" id="UP000623250">
    <property type="component" value="Unassembled WGS sequence"/>
</dbReference>
<dbReference type="GO" id="GO:0005737">
    <property type="term" value="C:cytoplasm"/>
    <property type="evidence" value="ECO:0007669"/>
    <property type="project" value="TreeGrafter"/>
</dbReference>